<sequence>MGADLPVEVMDQEAPQDLHIWVDADACPGVVKDILFRVAERLQLNVTLVANQLIRVPGSRFIRALQVPAGPDVADAEIVARVSAGDIVVTGDIPLAALVLDKGGLPLNPRGEWYTKDTIAQQLTMRAFMEELRGSGVDTGGPAAFSQADRQNFANALDRQLARSRSRAPDRRTGA</sequence>
<dbReference type="Pfam" id="PF02639">
    <property type="entry name" value="DUF188"/>
    <property type="match status" value="1"/>
</dbReference>
<reference evidence="3 4" key="1">
    <citation type="submission" date="2012-09" db="EMBL/GenBank/DDBJ databases">
        <title>The Genome Sequence of Massilia timonae CCUG 45783.</title>
        <authorList>
            <consortium name="The Broad Institute Genome Sequencing Platform"/>
            <person name="Earl A."/>
            <person name="Ward D."/>
            <person name="Feldgarden M."/>
            <person name="Gevers D."/>
            <person name="Huys G."/>
            <person name="Walker B."/>
            <person name="Young S.K."/>
            <person name="Zeng Q."/>
            <person name="Gargeya S."/>
            <person name="Fitzgerald M."/>
            <person name="Haas B."/>
            <person name="Abouelleil A."/>
            <person name="Alvarado L."/>
            <person name="Arachchi H.M."/>
            <person name="Berlin A.M."/>
            <person name="Chapman S.B."/>
            <person name="Goldberg J."/>
            <person name="Griggs A."/>
            <person name="Gujja S."/>
            <person name="Hansen M."/>
            <person name="Howarth C."/>
            <person name="Imamovic A."/>
            <person name="Larimer J."/>
            <person name="McCowen C."/>
            <person name="Montmayeur A."/>
            <person name="Murphy C."/>
            <person name="Neiman D."/>
            <person name="Pearson M."/>
            <person name="Priest M."/>
            <person name="Roberts A."/>
            <person name="Saif S."/>
            <person name="Shea T."/>
            <person name="Sisk P."/>
            <person name="Sykes S."/>
            <person name="Wortman J."/>
            <person name="Nusbaum C."/>
            <person name="Birren B."/>
        </authorList>
    </citation>
    <scope>NUCLEOTIDE SEQUENCE [LARGE SCALE GENOMIC DNA]</scope>
    <source>
        <strain evidence="3 4">CCUG 45783</strain>
    </source>
</reference>
<name>K9DTZ2_9BURK</name>
<dbReference type="CDD" id="cd18720">
    <property type="entry name" value="PIN_YqxD-like"/>
    <property type="match status" value="1"/>
</dbReference>
<keyword evidence="4" id="KW-1185">Reference proteome</keyword>
<evidence type="ECO:0000313" key="3">
    <source>
        <dbReference type="EMBL" id="EKU80795.1"/>
    </source>
</evidence>
<dbReference type="InterPro" id="IPR003791">
    <property type="entry name" value="UPF0178"/>
</dbReference>
<dbReference type="PANTHER" id="PTHR35146">
    <property type="entry name" value="UPF0178 PROTEIN YAII"/>
    <property type="match status" value="1"/>
</dbReference>
<dbReference type="AlphaFoldDB" id="K9DTZ2"/>
<protein>
    <recommendedName>
        <fullName evidence="2">UPF0178 protein HMPREF9710_03962</fullName>
    </recommendedName>
</protein>
<dbReference type="STRING" id="47229.LO55_4984"/>
<dbReference type="PANTHER" id="PTHR35146:SF1">
    <property type="entry name" value="UPF0178 PROTEIN YAII"/>
    <property type="match status" value="1"/>
</dbReference>
<gene>
    <name evidence="3" type="ORF">HMPREF9710_03962</name>
</gene>
<comment type="similarity">
    <text evidence="1 2">Belongs to the UPF0178 family.</text>
</comment>
<dbReference type="PATRIC" id="fig|883126.3.peg.3990"/>
<dbReference type="eggNOG" id="COG1671">
    <property type="taxonomic scope" value="Bacteria"/>
</dbReference>
<evidence type="ECO:0000313" key="4">
    <source>
        <dbReference type="Proteomes" id="UP000009874"/>
    </source>
</evidence>
<evidence type="ECO:0000256" key="2">
    <source>
        <dbReference type="HAMAP-Rule" id="MF_00489"/>
    </source>
</evidence>
<accession>K9DTZ2</accession>
<dbReference type="HAMAP" id="MF_00489">
    <property type="entry name" value="UPF0178"/>
    <property type="match status" value="1"/>
</dbReference>
<evidence type="ECO:0000256" key="1">
    <source>
        <dbReference type="ARBA" id="ARBA00008522"/>
    </source>
</evidence>
<proteinExistence type="inferred from homology"/>
<dbReference type="NCBIfam" id="NF001095">
    <property type="entry name" value="PRK00124.1"/>
    <property type="match status" value="1"/>
</dbReference>
<comment type="caution">
    <text evidence="3">The sequence shown here is derived from an EMBL/GenBank/DDBJ whole genome shotgun (WGS) entry which is preliminary data.</text>
</comment>
<dbReference type="HOGENOM" id="CLU_106619_2_1_4"/>
<organism evidence="3 4">
    <name type="scientific">Massilia timonae CCUG 45783</name>
    <dbReference type="NCBI Taxonomy" id="883126"/>
    <lineage>
        <taxon>Bacteria</taxon>
        <taxon>Pseudomonadati</taxon>
        <taxon>Pseudomonadota</taxon>
        <taxon>Betaproteobacteria</taxon>
        <taxon>Burkholderiales</taxon>
        <taxon>Oxalobacteraceae</taxon>
        <taxon>Telluria group</taxon>
        <taxon>Massilia</taxon>
    </lineage>
</organism>
<dbReference type="EMBL" id="AGZI01000049">
    <property type="protein sequence ID" value="EKU80795.1"/>
    <property type="molecule type" value="Genomic_DNA"/>
</dbReference>
<dbReference type="Proteomes" id="UP000009874">
    <property type="component" value="Unassembled WGS sequence"/>
</dbReference>